<feature type="region of interest" description="Disordered" evidence="1">
    <location>
        <begin position="1"/>
        <end position="45"/>
    </location>
</feature>
<sequence length="261" mass="28468">MPDTTESSPPSPSSQPDIVPRFYGMPPESTGGNPTTSSHRHHHYLHQQRPIPTMAGSELGHDDLHLGGMFLPSTTSATSANKDLSANTTSSPSSYLGPSGSTPPEMLGEMGTEPTSVSLESWVDYVMGTGLLGDDCSTPALCDDDSSRMDSTQSSEDSEMQLDAPPPLPPLALPPLPPTATTTTDPRLTLDELQASLEWNWNQIQDQIPDMELSLTPPDRETIKSRRTMILQQMQPEQISRVMEFLLSWNTPIDVKIVNQE</sequence>
<evidence type="ECO:0000313" key="2">
    <source>
        <dbReference type="EMBL" id="CEN59737.1"/>
    </source>
</evidence>
<proteinExistence type="predicted"/>
<reference evidence="3" key="1">
    <citation type="journal article" date="2016" name="Genome Announc.">
        <title>Draft genome sequences of fungus Aspergillus calidoustus.</title>
        <authorList>
            <person name="Horn F."/>
            <person name="Linde J."/>
            <person name="Mattern D.J."/>
            <person name="Walther G."/>
            <person name="Guthke R."/>
            <person name="Scherlach K."/>
            <person name="Martin K."/>
            <person name="Brakhage A.A."/>
            <person name="Petzke L."/>
            <person name="Valiante V."/>
        </authorList>
    </citation>
    <scope>NUCLEOTIDE SEQUENCE [LARGE SCALE GENOMIC DNA]</scope>
    <source>
        <strain evidence="3">SF006504</strain>
    </source>
</reference>
<feature type="region of interest" description="Disordered" evidence="1">
    <location>
        <begin position="77"/>
        <end position="115"/>
    </location>
</feature>
<dbReference type="EMBL" id="CDMC01000002">
    <property type="protein sequence ID" value="CEN59737.1"/>
    <property type="molecule type" value="Genomic_DNA"/>
</dbReference>
<accession>A0A0U5GJT0</accession>
<feature type="compositionally biased region" description="Polar residues" evidence="1">
    <location>
        <begin position="77"/>
        <end position="87"/>
    </location>
</feature>
<feature type="compositionally biased region" description="Pro residues" evidence="1">
    <location>
        <begin position="164"/>
        <end position="173"/>
    </location>
</feature>
<name>A0A0U5GJT0_ASPCI</name>
<protein>
    <submittedName>
        <fullName evidence="2">Uncharacterized protein</fullName>
    </submittedName>
</protein>
<feature type="region of interest" description="Disordered" evidence="1">
    <location>
        <begin position="137"/>
        <end position="173"/>
    </location>
</feature>
<dbReference type="Proteomes" id="UP000054771">
    <property type="component" value="Unassembled WGS sequence"/>
</dbReference>
<dbReference type="OrthoDB" id="2143914at2759"/>
<organism evidence="2 3">
    <name type="scientific">Aspergillus calidoustus</name>
    <dbReference type="NCBI Taxonomy" id="454130"/>
    <lineage>
        <taxon>Eukaryota</taxon>
        <taxon>Fungi</taxon>
        <taxon>Dikarya</taxon>
        <taxon>Ascomycota</taxon>
        <taxon>Pezizomycotina</taxon>
        <taxon>Eurotiomycetes</taxon>
        <taxon>Eurotiomycetidae</taxon>
        <taxon>Eurotiales</taxon>
        <taxon>Aspergillaceae</taxon>
        <taxon>Aspergillus</taxon>
        <taxon>Aspergillus subgen. Nidulantes</taxon>
    </lineage>
</organism>
<gene>
    <name evidence="2" type="ORF">ASPCAL02181</name>
</gene>
<feature type="compositionally biased region" description="Low complexity" evidence="1">
    <location>
        <begin position="88"/>
        <end position="104"/>
    </location>
</feature>
<keyword evidence="3" id="KW-1185">Reference proteome</keyword>
<dbReference type="AlphaFoldDB" id="A0A0U5GJT0"/>
<evidence type="ECO:0000256" key="1">
    <source>
        <dbReference type="SAM" id="MobiDB-lite"/>
    </source>
</evidence>
<evidence type="ECO:0000313" key="3">
    <source>
        <dbReference type="Proteomes" id="UP000054771"/>
    </source>
</evidence>